<comment type="caution">
    <text evidence="2">The sequence shown here is derived from an EMBL/GenBank/DDBJ whole genome shotgun (WGS) entry which is preliminary data.</text>
</comment>
<dbReference type="InterPro" id="IPR016187">
    <property type="entry name" value="CTDL_fold"/>
</dbReference>
<dbReference type="Gene3D" id="3.90.1580.10">
    <property type="entry name" value="paralog of FGE (formylglycine-generating enzyme)"/>
    <property type="match status" value="1"/>
</dbReference>
<dbReference type="EMBL" id="SRHE01000077">
    <property type="protein sequence ID" value="TWW10822.1"/>
    <property type="molecule type" value="Genomic_DNA"/>
</dbReference>
<dbReference type="InterPro" id="IPR005532">
    <property type="entry name" value="SUMF_dom"/>
</dbReference>
<name>A0A5C6M9Z2_9PLAN</name>
<dbReference type="Pfam" id="PF03781">
    <property type="entry name" value="FGE-sulfatase"/>
    <property type="match status" value="1"/>
</dbReference>
<protein>
    <recommendedName>
        <fullName evidence="1">Sulfatase-modifying factor enzyme-like domain-containing protein</fullName>
    </recommendedName>
</protein>
<accession>A0A5C6M9Z2</accession>
<evidence type="ECO:0000259" key="1">
    <source>
        <dbReference type="Pfam" id="PF03781"/>
    </source>
</evidence>
<dbReference type="Proteomes" id="UP000321083">
    <property type="component" value="Unassembled WGS sequence"/>
</dbReference>
<dbReference type="AlphaFoldDB" id="A0A5C6M9Z2"/>
<proteinExistence type="predicted"/>
<sequence>MKLDQYAWIGSNSGGELHELGTKKPNAFGLYDMHGNVADWCRDWYGPYSENGSDPQGPPKGLHVYCVEVRGMAVRISRGVPFAATAIPQNAISAWVFAS</sequence>
<reference evidence="2 3" key="2">
    <citation type="submission" date="2019-08" db="EMBL/GenBank/DDBJ databases">
        <authorList>
            <person name="Henke P."/>
        </authorList>
    </citation>
    <scope>NUCLEOTIDE SEQUENCE [LARGE SCALE GENOMIC DNA]</scope>
    <source>
        <strain evidence="2">Phe10_nw2017</strain>
    </source>
</reference>
<reference evidence="2 3" key="1">
    <citation type="submission" date="2019-08" db="EMBL/GenBank/DDBJ databases">
        <title>100 year-old enigma solved: identification of Planctomyces bekefii, the type genus and species of the phylum Planctomycetes.</title>
        <authorList>
            <person name="Svetlana D.N."/>
            <person name="Overmann J."/>
        </authorList>
    </citation>
    <scope>NUCLEOTIDE SEQUENCE [LARGE SCALE GENOMIC DNA]</scope>
    <source>
        <strain evidence="2">Phe10_nw2017</strain>
    </source>
</reference>
<feature type="domain" description="Sulfatase-modifying factor enzyme-like" evidence="1">
    <location>
        <begin position="15"/>
        <end position="59"/>
    </location>
</feature>
<organism evidence="2 3">
    <name type="scientific">Planctomyces bekefii</name>
    <dbReference type="NCBI Taxonomy" id="1653850"/>
    <lineage>
        <taxon>Bacteria</taxon>
        <taxon>Pseudomonadati</taxon>
        <taxon>Planctomycetota</taxon>
        <taxon>Planctomycetia</taxon>
        <taxon>Planctomycetales</taxon>
        <taxon>Planctomycetaceae</taxon>
        <taxon>Planctomyces</taxon>
    </lineage>
</organism>
<evidence type="ECO:0000313" key="2">
    <source>
        <dbReference type="EMBL" id="TWW10822.1"/>
    </source>
</evidence>
<keyword evidence="3" id="KW-1185">Reference proteome</keyword>
<evidence type="ECO:0000313" key="3">
    <source>
        <dbReference type="Proteomes" id="UP000321083"/>
    </source>
</evidence>
<dbReference type="InterPro" id="IPR042095">
    <property type="entry name" value="SUMF_sf"/>
</dbReference>
<gene>
    <name evidence="2" type="ORF">E3A20_06030</name>
</gene>
<dbReference type="SUPFAM" id="SSF56436">
    <property type="entry name" value="C-type lectin-like"/>
    <property type="match status" value="1"/>
</dbReference>